<dbReference type="InterPro" id="IPR001251">
    <property type="entry name" value="CRAL-TRIO_dom"/>
</dbReference>
<name>A0A8J2SIV3_9STRA</name>
<organism evidence="2 3">
    <name type="scientific">Pelagomonas calceolata</name>
    <dbReference type="NCBI Taxonomy" id="35677"/>
    <lineage>
        <taxon>Eukaryota</taxon>
        <taxon>Sar</taxon>
        <taxon>Stramenopiles</taxon>
        <taxon>Ochrophyta</taxon>
        <taxon>Pelagophyceae</taxon>
        <taxon>Pelagomonadales</taxon>
        <taxon>Pelagomonadaceae</taxon>
        <taxon>Pelagomonas</taxon>
    </lineage>
</organism>
<dbReference type="InterPro" id="IPR011074">
    <property type="entry name" value="CRAL/TRIO_N_dom"/>
</dbReference>
<dbReference type="SUPFAM" id="SSF52087">
    <property type="entry name" value="CRAL/TRIO domain"/>
    <property type="match status" value="1"/>
</dbReference>
<dbReference type="Pfam" id="PF03765">
    <property type="entry name" value="CRAL_TRIO_N"/>
    <property type="match status" value="1"/>
</dbReference>
<evidence type="ECO:0000259" key="1">
    <source>
        <dbReference type="PROSITE" id="PS50191"/>
    </source>
</evidence>
<dbReference type="EMBL" id="CAKKNE010000003">
    <property type="protein sequence ID" value="CAH0371418.1"/>
    <property type="molecule type" value="Genomic_DNA"/>
</dbReference>
<comment type="caution">
    <text evidence="2">The sequence shown here is derived from an EMBL/GenBank/DDBJ whole genome shotgun (WGS) entry which is preliminary data.</text>
</comment>
<accession>A0A8J2SIV3</accession>
<dbReference type="InterPro" id="IPR036865">
    <property type="entry name" value="CRAL-TRIO_dom_sf"/>
</dbReference>
<sequence length="325" mass="34742">MAAMELQPIRNAPASPGTGVLLALQRDGVPAEDAPKVKELQTLLAADIEKYGDAALADATTLLRFLRAREHDVAAAAGMWRAAHAWREHHVRTALAECGADDATSTAGWRWRQHADASAAPTPRGRLALAHGMGLRLDAAAADGSPVLYWALGELDVAGVAREDLADCLLMRQVAHLEDALQASRAISRAEKRLVRCRLIIDLRGLRVLALLRRLGVVKRITAVGKTYFPEVTASATISVTLVNAPAGVETLWRGVSVFLNAAMRAKVRIVGRDYREALTDHAKIDDYDLLPARLGGKAPDPPLPLPVPTGAGAGLEPFLVDPSS</sequence>
<protein>
    <recommendedName>
        <fullName evidence="1">CRAL-TRIO domain-containing protein</fullName>
    </recommendedName>
</protein>
<gene>
    <name evidence="2" type="ORF">PECAL_3P13590</name>
</gene>
<feature type="domain" description="CRAL-TRIO" evidence="1">
    <location>
        <begin position="114"/>
        <end position="303"/>
    </location>
</feature>
<dbReference type="Proteomes" id="UP000789595">
    <property type="component" value="Unassembled WGS sequence"/>
</dbReference>
<evidence type="ECO:0000313" key="3">
    <source>
        <dbReference type="Proteomes" id="UP000789595"/>
    </source>
</evidence>
<keyword evidence="3" id="KW-1185">Reference proteome</keyword>
<dbReference type="CDD" id="cd00170">
    <property type="entry name" value="SEC14"/>
    <property type="match status" value="1"/>
</dbReference>
<dbReference type="PANTHER" id="PTHR45657:SF1">
    <property type="entry name" value="CRAL-TRIO DOMAIN-CONTAINING PROTEIN YKL091C-RELATED"/>
    <property type="match status" value="1"/>
</dbReference>
<dbReference type="PANTHER" id="PTHR45657">
    <property type="entry name" value="CRAL-TRIO DOMAIN-CONTAINING PROTEIN YKL091C-RELATED"/>
    <property type="match status" value="1"/>
</dbReference>
<dbReference type="InterPro" id="IPR051026">
    <property type="entry name" value="PI/PC_transfer"/>
</dbReference>
<dbReference type="SUPFAM" id="SSF46938">
    <property type="entry name" value="CRAL/TRIO N-terminal domain"/>
    <property type="match status" value="1"/>
</dbReference>
<dbReference type="PROSITE" id="PS50191">
    <property type="entry name" value="CRAL_TRIO"/>
    <property type="match status" value="1"/>
</dbReference>
<evidence type="ECO:0000313" key="2">
    <source>
        <dbReference type="EMBL" id="CAH0371418.1"/>
    </source>
</evidence>
<dbReference type="SMART" id="SM00516">
    <property type="entry name" value="SEC14"/>
    <property type="match status" value="1"/>
</dbReference>
<dbReference type="AlphaFoldDB" id="A0A8J2SIV3"/>
<dbReference type="Gene3D" id="3.40.525.10">
    <property type="entry name" value="CRAL-TRIO lipid binding domain"/>
    <property type="match status" value="1"/>
</dbReference>
<proteinExistence type="predicted"/>
<dbReference type="SMART" id="SM01100">
    <property type="entry name" value="CRAL_TRIO_N"/>
    <property type="match status" value="1"/>
</dbReference>
<dbReference type="InterPro" id="IPR036273">
    <property type="entry name" value="CRAL/TRIO_N_dom_sf"/>
</dbReference>
<reference evidence="2" key="1">
    <citation type="submission" date="2021-11" db="EMBL/GenBank/DDBJ databases">
        <authorList>
            <consortium name="Genoscope - CEA"/>
            <person name="William W."/>
        </authorList>
    </citation>
    <scope>NUCLEOTIDE SEQUENCE</scope>
</reference>
<dbReference type="OrthoDB" id="202665at2759"/>
<dbReference type="Pfam" id="PF00650">
    <property type="entry name" value="CRAL_TRIO"/>
    <property type="match status" value="1"/>
</dbReference>